<dbReference type="GeneID" id="19211721"/>
<dbReference type="GO" id="GO:0006679">
    <property type="term" value="P:glucosylceramide biosynthetic process"/>
    <property type="evidence" value="ECO:0007669"/>
    <property type="project" value="TreeGrafter"/>
</dbReference>
<dbReference type="Gene3D" id="3.90.550.10">
    <property type="entry name" value="Spore Coat Polysaccharide Biosynthesis Protein SpsA, Chain A"/>
    <property type="match status" value="1"/>
</dbReference>
<name>A0A5M3N6D5_CONPW</name>
<dbReference type="UniPathway" id="UPA00222"/>
<keyword evidence="11 15" id="KW-0472">Membrane</keyword>
<organism evidence="16 17">
    <name type="scientific">Coniophora puteana (strain RWD-64-598)</name>
    <name type="common">Brown rot fungus</name>
    <dbReference type="NCBI Taxonomy" id="741705"/>
    <lineage>
        <taxon>Eukaryota</taxon>
        <taxon>Fungi</taxon>
        <taxon>Dikarya</taxon>
        <taxon>Basidiomycota</taxon>
        <taxon>Agaricomycotina</taxon>
        <taxon>Agaricomycetes</taxon>
        <taxon>Agaricomycetidae</taxon>
        <taxon>Boletales</taxon>
        <taxon>Coniophorineae</taxon>
        <taxon>Coniophoraceae</taxon>
        <taxon>Coniophora</taxon>
    </lineage>
</organism>
<dbReference type="OrthoDB" id="1483400at2759"/>
<evidence type="ECO:0000313" key="17">
    <source>
        <dbReference type="Proteomes" id="UP000053558"/>
    </source>
</evidence>
<feature type="transmembrane region" description="Helical" evidence="15">
    <location>
        <begin position="350"/>
        <end position="368"/>
    </location>
</feature>
<keyword evidence="10 15" id="KW-1133">Transmembrane helix</keyword>
<evidence type="ECO:0000256" key="6">
    <source>
        <dbReference type="ARBA" id="ARBA00019988"/>
    </source>
</evidence>
<evidence type="ECO:0000256" key="8">
    <source>
        <dbReference type="ARBA" id="ARBA00022679"/>
    </source>
</evidence>
<reference evidence="17" key="1">
    <citation type="journal article" date="2012" name="Science">
        <title>The Paleozoic origin of enzymatic lignin decomposition reconstructed from 31 fungal genomes.</title>
        <authorList>
            <person name="Floudas D."/>
            <person name="Binder M."/>
            <person name="Riley R."/>
            <person name="Barry K."/>
            <person name="Blanchette R.A."/>
            <person name="Henrissat B."/>
            <person name="Martinez A.T."/>
            <person name="Otillar R."/>
            <person name="Spatafora J.W."/>
            <person name="Yadav J.S."/>
            <person name="Aerts A."/>
            <person name="Benoit I."/>
            <person name="Boyd A."/>
            <person name="Carlson A."/>
            <person name="Copeland A."/>
            <person name="Coutinho P.M."/>
            <person name="de Vries R.P."/>
            <person name="Ferreira P."/>
            <person name="Findley K."/>
            <person name="Foster B."/>
            <person name="Gaskell J."/>
            <person name="Glotzer D."/>
            <person name="Gorecki P."/>
            <person name="Heitman J."/>
            <person name="Hesse C."/>
            <person name="Hori C."/>
            <person name="Igarashi K."/>
            <person name="Jurgens J.A."/>
            <person name="Kallen N."/>
            <person name="Kersten P."/>
            <person name="Kohler A."/>
            <person name="Kuees U."/>
            <person name="Kumar T.K.A."/>
            <person name="Kuo A."/>
            <person name="LaButti K."/>
            <person name="Larrondo L.F."/>
            <person name="Lindquist E."/>
            <person name="Ling A."/>
            <person name="Lombard V."/>
            <person name="Lucas S."/>
            <person name="Lundell T."/>
            <person name="Martin R."/>
            <person name="McLaughlin D.J."/>
            <person name="Morgenstern I."/>
            <person name="Morin E."/>
            <person name="Murat C."/>
            <person name="Nagy L.G."/>
            <person name="Nolan M."/>
            <person name="Ohm R.A."/>
            <person name="Patyshakuliyeva A."/>
            <person name="Rokas A."/>
            <person name="Ruiz-Duenas F.J."/>
            <person name="Sabat G."/>
            <person name="Salamov A."/>
            <person name="Samejima M."/>
            <person name="Schmutz J."/>
            <person name="Slot J.C."/>
            <person name="St John F."/>
            <person name="Stenlid J."/>
            <person name="Sun H."/>
            <person name="Sun S."/>
            <person name="Syed K."/>
            <person name="Tsang A."/>
            <person name="Wiebenga A."/>
            <person name="Young D."/>
            <person name="Pisabarro A."/>
            <person name="Eastwood D.C."/>
            <person name="Martin F."/>
            <person name="Cullen D."/>
            <person name="Grigoriev I.V."/>
            <person name="Hibbett D.S."/>
        </authorList>
    </citation>
    <scope>NUCLEOTIDE SEQUENCE [LARGE SCALE GENOMIC DNA]</scope>
    <source>
        <strain evidence="17">RWD-64-598 SS2</strain>
    </source>
</reference>
<comment type="caution">
    <text evidence="16">The sequence shown here is derived from an EMBL/GenBank/DDBJ whole genome shotgun (WGS) entry which is preliminary data.</text>
</comment>
<evidence type="ECO:0000256" key="9">
    <source>
        <dbReference type="ARBA" id="ARBA00022692"/>
    </source>
</evidence>
<dbReference type="EMBL" id="JH711573">
    <property type="protein sequence ID" value="EIW86876.1"/>
    <property type="molecule type" value="Genomic_DNA"/>
</dbReference>
<evidence type="ECO:0000256" key="3">
    <source>
        <dbReference type="ARBA" id="ARBA00004991"/>
    </source>
</evidence>
<keyword evidence="8 16" id="KW-0808">Transferase</keyword>
<comment type="pathway">
    <text evidence="2">Lipid metabolism; sphingolipid metabolism.</text>
</comment>
<feature type="transmembrane region" description="Helical" evidence="15">
    <location>
        <begin position="20"/>
        <end position="43"/>
    </location>
</feature>
<evidence type="ECO:0000256" key="13">
    <source>
        <dbReference type="ARBA" id="ARBA00031543"/>
    </source>
</evidence>
<dbReference type="PANTHER" id="PTHR12726">
    <property type="entry name" value="CERAMIDE GLUCOSYLTRANSFERASE"/>
    <property type="match status" value="1"/>
</dbReference>
<dbReference type="InterPro" id="IPR029044">
    <property type="entry name" value="Nucleotide-diphossugar_trans"/>
</dbReference>
<evidence type="ECO:0000256" key="4">
    <source>
        <dbReference type="ARBA" id="ARBA00006739"/>
    </source>
</evidence>
<accession>A0A5M3N6D5</accession>
<evidence type="ECO:0000256" key="15">
    <source>
        <dbReference type="SAM" id="Phobius"/>
    </source>
</evidence>
<evidence type="ECO:0000256" key="12">
    <source>
        <dbReference type="ARBA" id="ARBA00031017"/>
    </source>
</evidence>
<dbReference type="EC" id="2.4.1.80" evidence="5"/>
<dbReference type="AlphaFoldDB" id="A0A5M3N6D5"/>
<comment type="pathway">
    <text evidence="3">Sphingolipid metabolism.</text>
</comment>
<evidence type="ECO:0000256" key="5">
    <source>
        <dbReference type="ARBA" id="ARBA00012699"/>
    </source>
</evidence>
<dbReference type="PANTHER" id="PTHR12726:SF0">
    <property type="entry name" value="CERAMIDE GLUCOSYLTRANSFERASE"/>
    <property type="match status" value="1"/>
</dbReference>
<protein>
    <recommendedName>
        <fullName evidence="6">Ceramide glucosyltransferase</fullName>
        <ecNumber evidence="5">2.4.1.80</ecNumber>
    </recommendedName>
    <alternativeName>
        <fullName evidence="13">Glucosylceramide synthase</fullName>
    </alternativeName>
    <alternativeName>
        <fullName evidence="14">UDP-glucose ceramide glucosyltransferase</fullName>
    </alternativeName>
    <alternativeName>
        <fullName evidence="12">UDP-glucose:N-acylsphingosine D-glucosyltransferase</fullName>
    </alternativeName>
</protein>
<dbReference type="Pfam" id="PF13506">
    <property type="entry name" value="Glyco_transf_21"/>
    <property type="match status" value="2"/>
</dbReference>
<keyword evidence="17" id="KW-1185">Reference proteome</keyword>
<evidence type="ECO:0000256" key="11">
    <source>
        <dbReference type="ARBA" id="ARBA00023136"/>
    </source>
</evidence>
<dbReference type="RefSeq" id="XP_007763544.1">
    <property type="nucleotide sequence ID" value="XM_007765354.1"/>
</dbReference>
<dbReference type="GO" id="GO:0008120">
    <property type="term" value="F:ceramide glucosyltransferase activity"/>
    <property type="evidence" value="ECO:0007669"/>
    <property type="project" value="UniProtKB-EC"/>
</dbReference>
<gene>
    <name evidence="16" type="ORF">CONPUDRAFT_95836</name>
</gene>
<comment type="similarity">
    <text evidence="4">Belongs to the glycosyltransferase 2 family.</text>
</comment>
<keyword evidence="7" id="KW-0328">Glycosyltransferase</keyword>
<evidence type="ECO:0000256" key="1">
    <source>
        <dbReference type="ARBA" id="ARBA00004141"/>
    </source>
</evidence>
<evidence type="ECO:0000256" key="14">
    <source>
        <dbReference type="ARBA" id="ARBA00032575"/>
    </source>
</evidence>
<dbReference type="InterPro" id="IPR025993">
    <property type="entry name" value="Ceramide_glucosylTrfase"/>
</dbReference>
<evidence type="ECO:0000313" key="16">
    <source>
        <dbReference type="EMBL" id="EIW86876.1"/>
    </source>
</evidence>
<dbReference type="OMA" id="IVWIIDC"/>
<feature type="transmembrane region" description="Helical" evidence="15">
    <location>
        <begin position="388"/>
        <end position="409"/>
    </location>
</feature>
<evidence type="ECO:0000256" key="10">
    <source>
        <dbReference type="ARBA" id="ARBA00022989"/>
    </source>
</evidence>
<dbReference type="CDD" id="cd02520">
    <property type="entry name" value="Glucosylceramide_synthase"/>
    <property type="match status" value="1"/>
</dbReference>
<dbReference type="KEGG" id="cput:CONPUDRAFT_95836"/>
<proteinExistence type="inferred from homology"/>
<keyword evidence="9 15" id="KW-0812">Transmembrane</keyword>
<sequence>MSDATGALSSSFDRGTVLQVLAVVGVVWYFILWTLGLLGCYNARKRYRNPPRSSLTTSTTAPGVSILRPLKGLDPNLYENLESTFTQEYPNFEILLSVADEDDQALSVVRELISKYPQVNAKVIVGSENVGINPKVNNLVRSYREATNDILWVIDSNVSMSPGTLAHSVEVFDPPAEMSSTRRRIALVHHVPYVSVSEDSLAARVEAAFLNTNHAKMYIAINTVAIDSCVVGKSNLYRRSDVERVDGSLKRKHTGDEDGHVYGLPAFGRYLAEDNMIAGALWHELGLRHDLSCDVAQTAVGKMTFADYVGRRVRWIRVRKHMVLAATLVEPFTESFVAGLISSVSMHHLWDFRIWLCLLIHFVTWIYVDLDVQQSLAGRPLPPKDFPTFLAAWLIREILALPIWFYAVIGNQVSWRGRTYEVLRDGEVKRANSGSFVGAVANRLGQSGTQGYTPLATTNHD</sequence>
<dbReference type="GO" id="GO:0016020">
    <property type="term" value="C:membrane"/>
    <property type="evidence" value="ECO:0007669"/>
    <property type="project" value="UniProtKB-SubCell"/>
</dbReference>
<dbReference type="Proteomes" id="UP000053558">
    <property type="component" value="Unassembled WGS sequence"/>
</dbReference>
<dbReference type="SUPFAM" id="SSF53448">
    <property type="entry name" value="Nucleotide-diphospho-sugar transferases"/>
    <property type="match status" value="1"/>
</dbReference>
<comment type="subcellular location">
    <subcellularLocation>
        <location evidence="1">Membrane</location>
        <topology evidence="1">Multi-pass membrane protein</topology>
    </subcellularLocation>
</comment>
<evidence type="ECO:0000256" key="7">
    <source>
        <dbReference type="ARBA" id="ARBA00022676"/>
    </source>
</evidence>
<evidence type="ECO:0000256" key="2">
    <source>
        <dbReference type="ARBA" id="ARBA00004760"/>
    </source>
</evidence>